<feature type="compositionally biased region" description="Low complexity" evidence="1">
    <location>
        <begin position="16"/>
        <end position="27"/>
    </location>
</feature>
<accession>A0A6J6WPR9</accession>
<protein>
    <submittedName>
        <fullName evidence="2">Unannotated protein</fullName>
    </submittedName>
</protein>
<feature type="region of interest" description="Disordered" evidence="1">
    <location>
        <begin position="1"/>
        <end position="36"/>
    </location>
</feature>
<gene>
    <name evidence="2" type="ORF">UFOPK2996_00084</name>
</gene>
<organism evidence="2">
    <name type="scientific">freshwater metagenome</name>
    <dbReference type="NCBI Taxonomy" id="449393"/>
    <lineage>
        <taxon>unclassified sequences</taxon>
        <taxon>metagenomes</taxon>
        <taxon>ecological metagenomes</taxon>
    </lineage>
</organism>
<sequence length="77" mass="7849">MIVAARSPRVADTSLGAPGTPKGTTTPDSSDAAPEPAQFAARTVNAYGVPFVSPETEQDVGPETQVQVPPLGEDVTV</sequence>
<feature type="region of interest" description="Disordered" evidence="1">
    <location>
        <begin position="53"/>
        <end position="77"/>
    </location>
</feature>
<name>A0A6J6WPR9_9ZZZZ</name>
<evidence type="ECO:0000256" key="1">
    <source>
        <dbReference type="SAM" id="MobiDB-lite"/>
    </source>
</evidence>
<evidence type="ECO:0000313" key="2">
    <source>
        <dbReference type="EMBL" id="CAB4785949.1"/>
    </source>
</evidence>
<reference evidence="2" key="1">
    <citation type="submission" date="2020-05" db="EMBL/GenBank/DDBJ databases">
        <authorList>
            <person name="Chiriac C."/>
            <person name="Salcher M."/>
            <person name="Ghai R."/>
            <person name="Kavagutti S V."/>
        </authorList>
    </citation>
    <scope>NUCLEOTIDE SEQUENCE</scope>
</reference>
<dbReference type="AlphaFoldDB" id="A0A6J6WPR9"/>
<dbReference type="EMBL" id="CAFAAH010000003">
    <property type="protein sequence ID" value="CAB4785949.1"/>
    <property type="molecule type" value="Genomic_DNA"/>
</dbReference>
<proteinExistence type="predicted"/>